<comment type="similarity">
    <text evidence="7 14">Belongs to the CobU/CobP family.</text>
</comment>
<dbReference type="InterPro" id="IPR003203">
    <property type="entry name" value="CobU/CobP"/>
</dbReference>
<dbReference type="AlphaFoldDB" id="A0A0K6GU48"/>
<evidence type="ECO:0000256" key="8">
    <source>
        <dbReference type="ARBA" id="ARBA00022573"/>
    </source>
</evidence>
<dbReference type="InterPro" id="IPR027417">
    <property type="entry name" value="P-loop_NTPase"/>
</dbReference>
<name>A0A0K6GU48_9NEIS</name>
<protein>
    <recommendedName>
        <fullName evidence="14">Bifunctional adenosylcobalamin biosynthesis protein</fullName>
        <ecNumber evidence="14">2.7.1.156</ecNumber>
        <ecNumber evidence="14">2.7.7.62</ecNumber>
    </recommendedName>
</protein>
<evidence type="ECO:0000256" key="11">
    <source>
        <dbReference type="ARBA" id="ARBA00022777"/>
    </source>
</evidence>
<evidence type="ECO:0000256" key="4">
    <source>
        <dbReference type="ARBA" id="ARBA00003889"/>
    </source>
</evidence>
<dbReference type="EMBL" id="CYHA01000001">
    <property type="protein sequence ID" value="CUA82037.1"/>
    <property type="molecule type" value="Genomic_DNA"/>
</dbReference>
<keyword evidence="10 14" id="KW-0547">Nucleotide-binding</keyword>
<dbReference type="PANTHER" id="PTHR34848:SF1">
    <property type="entry name" value="BIFUNCTIONAL ADENOSYLCOBALAMIN BIOSYNTHESIS PROTEIN COBU"/>
    <property type="match status" value="1"/>
</dbReference>
<dbReference type="STRING" id="375574.GCA_001418035_00684"/>
<evidence type="ECO:0000256" key="12">
    <source>
        <dbReference type="ARBA" id="ARBA00022840"/>
    </source>
</evidence>
<keyword evidence="8 14" id="KW-0169">Cobalamin biosynthesis</keyword>
<dbReference type="GO" id="GO:0043752">
    <property type="term" value="F:adenosylcobinamide kinase activity"/>
    <property type="evidence" value="ECO:0007669"/>
    <property type="project" value="UniProtKB-EC"/>
</dbReference>
<gene>
    <name evidence="17" type="ORF">Ga0061063_0887</name>
</gene>
<reference evidence="18" key="1">
    <citation type="submission" date="2015-08" db="EMBL/GenBank/DDBJ databases">
        <authorList>
            <person name="Varghese N."/>
        </authorList>
    </citation>
    <scope>NUCLEOTIDE SEQUENCE [LARGE SCALE GENOMIC DNA]</scope>
    <source>
        <strain evidence="18">DSM 17901</strain>
    </source>
</reference>
<dbReference type="GO" id="GO:0009236">
    <property type="term" value="P:cobalamin biosynthetic process"/>
    <property type="evidence" value="ECO:0007669"/>
    <property type="project" value="UniProtKB-UniRule"/>
</dbReference>
<evidence type="ECO:0000256" key="15">
    <source>
        <dbReference type="PIRSR" id="PIRSR006135-1"/>
    </source>
</evidence>
<comment type="pathway">
    <text evidence="5 14">Cofactor biosynthesis; adenosylcobalamin biosynthesis; adenosylcobalamin from cob(II)yrinate a,c-diamide: step 6/7.</text>
</comment>
<dbReference type="Pfam" id="PF02283">
    <property type="entry name" value="CobU"/>
    <property type="match status" value="1"/>
</dbReference>
<comment type="catalytic activity">
    <reaction evidence="3">
        <text>adenosylcob(III)inamide + GTP = adenosylcob(III)inamide phosphate + GDP + H(+)</text>
        <dbReference type="Rhea" id="RHEA:15765"/>
        <dbReference type="ChEBI" id="CHEBI:2480"/>
        <dbReference type="ChEBI" id="CHEBI:15378"/>
        <dbReference type="ChEBI" id="CHEBI:37565"/>
        <dbReference type="ChEBI" id="CHEBI:58189"/>
        <dbReference type="ChEBI" id="CHEBI:58502"/>
        <dbReference type="EC" id="2.7.1.156"/>
    </reaction>
</comment>
<dbReference type="GO" id="GO:0005524">
    <property type="term" value="F:ATP binding"/>
    <property type="evidence" value="ECO:0007669"/>
    <property type="project" value="UniProtKB-UniRule"/>
</dbReference>
<accession>A0A0K6GU48</accession>
<feature type="binding site" evidence="16">
    <location>
        <position position="60"/>
    </location>
    <ligand>
        <name>GTP</name>
        <dbReference type="ChEBI" id="CHEBI:37565"/>
    </ligand>
</feature>
<evidence type="ECO:0000313" key="18">
    <source>
        <dbReference type="Proteomes" id="UP000243535"/>
    </source>
</evidence>
<proteinExistence type="inferred from homology"/>
<dbReference type="GO" id="GO:0008820">
    <property type="term" value="F:cobinamide phosphate guanylyltransferase activity"/>
    <property type="evidence" value="ECO:0007669"/>
    <property type="project" value="UniProtKB-UniRule"/>
</dbReference>
<dbReference type="SUPFAM" id="SSF52540">
    <property type="entry name" value="P-loop containing nucleoside triphosphate hydrolases"/>
    <property type="match status" value="1"/>
</dbReference>
<comment type="function">
    <text evidence="4 14">Catalyzes ATP-dependent phosphorylation of adenosylcobinamide and addition of GMP to adenosylcobinamide phosphate.</text>
</comment>
<feature type="binding site" evidence="16">
    <location>
        <position position="82"/>
    </location>
    <ligand>
        <name>GTP</name>
        <dbReference type="ChEBI" id="CHEBI:37565"/>
    </ligand>
</feature>
<dbReference type="RefSeq" id="WP_054286646.1">
    <property type="nucleotide sequence ID" value="NZ_CYHA01000001.1"/>
</dbReference>
<keyword evidence="11 14" id="KW-0418">Kinase</keyword>
<dbReference type="PIRSF" id="PIRSF006135">
    <property type="entry name" value="CobU"/>
    <property type="match status" value="1"/>
</dbReference>
<feature type="binding site" evidence="16">
    <location>
        <begin position="49"/>
        <end position="52"/>
    </location>
    <ligand>
        <name>GTP</name>
        <dbReference type="ChEBI" id="CHEBI:37565"/>
    </ligand>
</feature>
<keyword evidence="12 14" id="KW-0067">ATP-binding</keyword>
<comment type="catalytic activity">
    <reaction evidence="1 14">
        <text>adenosylcob(III)inamide + ATP = adenosylcob(III)inamide phosphate + ADP + H(+)</text>
        <dbReference type="Rhea" id="RHEA:15769"/>
        <dbReference type="ChEBI" id="CHEBI:2480"/>
        <dbReference type="ChEBI" id="CHEBI:15378"/>
        <dbReference type="ChEBI" id="CHEBI:30616"/>
        <dbReference type="ChEBI" id="CHEBI:58502"/>
        <dbReference type="ChEBI" id="CHEBI:456216"/>
        <dbReference type="EC" id="2.7.1.156"/>
    </reaction>
</comment>
<comment type="pathway">
    <text evidence="6 14">Cofactor biosynthesis; adenosylcobalamin biosynthesis; adenosylcobalamin from cob(II)yrinate a,c-diamide: step 5/7.</text>
</comment>
<dbReference type="GO" id="GO:0005525">
    <property type="term" value="F:GTP binding"/>
    <property type="evidence" value="ECO:0007669"/>
    <property type="project" value="UniProtKB-UniRule"/>
</dbReference>
<dbReference type="CDD" id="cd00544">
    <property type="entry name" value="CobU"/>
    <property type="match status" value="1"/>
</dbReference>
<evidence type="ECO:0000256" key="14">
    <source>
        <dbReference type="PIRNR" id="PIRNR006135"/>
    </source>
</evidence>
<keyword evidence="13 14" id="KW-0342">GTP-binding</keyword>
<evidence type="ECO:0000256" key="3">
    <source>
        <dbReference type="ARBA" id="ARBA00001522"/>
    </source>
</evidence>
<evidence type="ECO:0000256" key="7">
    <source>
        <dbReference type="ARBA" id="ARBA00007490"/>
    </source>
</evidence>
<dbReference type="PANTHER" id="PTHR34848">
    <property type="match status" value="1"/>
</dbReference>
<dbReference type="NCBIfam" id="NF004469">
    <property type="entry name" value="PRK05800.1"/>
    <property type="match status" value="1"/>
</dbReference>
<dbReference type="OrthoDB" id="9788370at2"/>
<dbReference type="EC" id="2.7.1.156" evidence="14"/>
<evidence type="ECO:0000256" key="10">
    <source>
        <dbReference type="ARBA" id="ARBA00022741"/>
    </source>
</evidence>
<evidence type="ECO:0000256" key="5">
    <source>
        <dbReference type="ARBA" id="ARBA00004692"/>
    </source>
</evidence>
<feature type="binding site" evidence="16">
    <location>
        <begin position="7"/>
        <end position="14"/>
    </location>
    <ligand>
        <name>GTP</name>
        <dbReference type="ChEBI" id="CHEBI:37565"/>
    </ligand>
</feature>
<evidence type="ECO:0000256" key="9">
    <source>
        <dbReference type="ARBA" id="ARBA00022679"/>
    </source>
</evidence>
<evidence type="ECO:0000256" key="16">
    <source>
        <dbReference type="PIRSR" id="PIRSR006135-2"/>
    </source>
</evidence>
<evidence type="ECO:0000256" key="1">
    <source>
        <dbReference type="ARBA" id="ARBA00000312"/>
    </source>
</evidence>
<keyword evidence="9 14" id="KW-0808">Transferase</keyword>
<evidence type="ECO:0000256" key="2">
    <source>
        <dbReference type="ARBA" id="ARBA00000711"/>
    </source>
</evidence>
<evidence type="ECO:0000256" key="13">
    <source>
        <dbReference type="ARBA" id="ARBA00023134"/>
    </source>
</evidence>
<evidence type="ECO:0000256" key="6">
    <source>
        <dbReference type="ARBA" id="ARBA00005159"/>
    </source>
</evidence>
<feature type="active site" description="GMP-histidine intermediate" evidence="15">
    <location>
        <position position="48"/>
    </location>
</feature>
<dbReference type="Gene3D" id="3.40.50.300">
    <property type="entry name" value="P-loop containing nucleotide triphosphate hydrolases"/>
    <property type="match status" value="1"/>
</dbReference>
<dbReference type="Proteomes" id="UP000243535">
    <property type="component" value="Unassembled WGS sequence"/>
</dbReference>
<keyword evidence="18" id="KW-1185">Reference proteome</keyword>
<dbReference type="EC" id="2.7.7.62" evidence="14"/>
<sequence>MLHLITGGARSGKSALAETLAGRHGGPVSCLVTADVRDTEFAARVAAHRARRPAGWQVVETGQGLAEALSQHARPDGVLLVDCLGMWLMRFLDDVSGFDSEAYAWARAALLATLVRLPGTVLVVTNEIGWGVVPLGAASRLFVDELGRLNQAVAALADRATLVTCGLPLELK</sequence>
<dbReference type="UniPathway" id="UPA00148">
    <property type="reaction ID" value="UER00236"/>
</dbReference>
<comment type="catalytic activity">
    <reaction evidence="2 14">
        <text>adenosylcob(III)inamide phosphate + GTP + H(+) = adenosylcob(III)inamide-GDP + diphosphate</text>
        <dbReference type="Rhea" id="RHEA:22712"/>
        <dbReference type="ChEBI" id="CHEBI:15378"/>
        <dbReference type="ChEBI" id="CHEBI:33019"/>
        <dbReference type="ChEBI" id="CHEBI:37565"/>
        <dbReference type="ChEBI" id="CHEBI:58502"/>
        <dbReference type="ChEBI" id="CHEBI:60487"/>
        <dbReference type="EC" id="2.7.7.62"/>
    </reaction>
</comment>
<organism evidence="17 18">
    <name type="scientific">Gulbenkiania indica</name>
    <dbReference type="NCBI Taxonomy" id="375574"/>
    <lineage>
        <taxon>Bacteria</taxon>
        <taxon>Pseudomonadati</taxon>
        <taxon>Pseudomonadota</taxon>
        <taxon>Betaproteobacteria</taxon>
        <taxon>Neisseriales</taxon>
        <taxon>Chromobacteriaceae</taxon>
        <taxon>Gulbenkiania</taxon>
    </lineage>
</organism>
<evidence type="ECO:0000313" key="17">
    <source>
        <dbReference type="EMBL" id="CUA82037.1"/>
    </source>
</evidence>